<dbReference type="InterPro" id="IPR036890">
    <property type="entry name" value="HATPase_C_sf"/>
</dbReference>
<keyword evidence="2 6" id="KW-0418">Kinase</keyword>
<dbReference type="InterPro" id="IPR050482">
    <property type="entry name" value="Sensor_HK_TwoCompSys"/>
</dbReference>
<feature type="transmembrane region" description="Helical" evidence="4">
    <location>
        <begin position="75"/>
        <end position="103"/>
    </location>
</feature>
<keyword evidence="4" id="KW-1133">Transmembrane helix</keyword>
<dbReference type="Pfam" id="PF07730">
    <property type="entry name" value="HisKA_3"/>
    <property type="match status" value="1"/>
</dbReference>
<evidence type="ECO:0000256" key="3">
    <source>
        <dbReference type="ARBA" id="ARBA00023012"/>
    </source>
</evidence>
<proteinExistence type="predicted"/>
<evidence type="ECO:0000256" key="1">
    <source>
        <dbReference type="ARBA" id="ARBA00022679"/>
    </source>
</evidence>
<keyword evidence="4" id="KW-0472">Membrane</keyword>
<feature type="domain" description="Signal transduction histidine kinase subgroup 3 dimerisation and phosphoacceptor" evidence="5">
    <location>
        <begin position="183"/>
        <end position="247"/>
    </location>
</feature>
<dbReference type="InterPro" id="IPR011712">
    <property type="entry name" value="Sig_transdc_His_kin_sub3_dim/P"/>
</dbReference>
<dbReference type="GO" id="GO:0016301">
    <property type="term" value="F:kinase activity"/>
    <property type="evidence" value="ECO:0007669"/>
    <property type="project" value="UniProtKB-KW"/>
</dbReference>
<feature type="transmembrane region" description="Helical" evidence="4">
    <location>
        <begin position="141"/>
        <end position="162"/>
    </location>
</feature>
<feature type="transmembrane region" description="Helical" evidence="4">
    <location>
        <begin position="13"/>
        <end position="31"/>
    </location>
</feature>
<accession>A0ABX1RI03</accession>
<gene>
    <name evidence="6" type="ORF">HF577_19385</name>
</gene>
<keyword evidence="4" id="KW-0812">Transmembrane</keyword>
<evidence type="ECO:0000313" key="6">
    <source>
        <dbReference type="EMBL" id="NMH79244.1"/>
    </source>
</evidence>
<feature type="transmembrane region" description="Helical" evidence="4">
    <location>
        <begin position="43"/>
        <end position="63"/>
    </location>
</feature>
<feature type="transmembrane region" description="Helical" evidence="4">
    <location>
        <begin position="115"/>
        <end position="135"/>
    </location>
</feature>
<dbReference type="SUPFAM" id="SSF55874">
    <property type="entry name" value="ATPase domain of HSP90 chaperone/DNA topoisomerase II/histidine kinase"/>
    <property type="match status" value="1"/>
</dbReference>
<dbReference type="RefSeq" id="WP_169397312.1">
    <property type="nucleotide sequence ID" value="NZ_BAAAJH010000026.1"/>
</dbReference>
<dbReference type="Gene3D" id="3.30.565.10">
    <property type="entry name" value="Histidine kinase-like ATPase, C-terminal domain"/>
    <property type="match status" value="1"/>
</dbReference>
<dbReference type="Proteomes" id="UP001296706">
    <property type="component" value="Unassembled WGS sequence"/>
</dbReference>
<dbReference type="PANTHER" id="PTHR24421:SF63">
    <property type="entry name" value="SENSOR HISTIDINE KINASE DESK"/>
    <property type="match status" value="1"/>
</dbReference>
<dbReference type="EMBL" id="JAAXKY010000063">
    <property type="protein sequence ID" value="NMH79244.1"/>
    <property type="molecule type" value="Genomic_DNA"/>
</dbReference>
<keyword evidence="7" id="KW-1185">Reference proteome</keyword>
<name>A0ABX1RI03_9PSEU</name>
<keyword evidence="1" id="KW-0808">Transferase</keyword>
<sequence length="387" mass="40339">MGAQREGTSRLRLYWRFSVLINLGFLGYPGYDLVTGQHSTAARVAGGVGLVVFVVLYLPALLAGPFRDETEPAPVPHIVACALLAAGLSVGMGLTWTTLLVYTSQLTGAALRRSAGVPAVVLVAVLTAATHSWMAAGLPSVAWAAGYTLVIGLYAVAFRWIAETFRELDRARSELARLAVAEERLRFARDLHDLLGHSLSVIALKSELASRLLDRDPARAGAEVRDIEAVSRQALAEVREAVSGYRGSADLAAELRRARSALAAAGVAAEIDEPAAALPPDVEALLAWTVREGTTNIVRHSGASRVTIRVCTDGARAEVELLDDGTGGRGTGDQAGGNGLHGLAERVTAAAGALEAGAAPGGGFRLAVRVPKGDVRKADVRTTGCGS</sequence>
<evidence type="ECO:0000259" key="5">
    <source>
        <dbReference type="Pfam" id="PF07730"/>
    </source>
</evidence>
<dbReference type="Gene3D" id="1.20.5.1930">
    <property type="match status" value="1"/>
</dbReference>
<evidence type="ECO:0000313" key="7">
    <source>
        <dbReference type="Proteomes" id="UP001296706"/>
    </source>
</evidence>
<evidence type="ECO:0000256" key="2">
    <source>
        <dbReference type="ARBA" id="ARBA00022777"/>
    </source>
</evidence>
<dbReference type="PANTHER" id="PTHR24421">
    <property type="entry name" value="NITRATE/NITRITE SENSOR PROTEIN NARX-RELATED"/>
    <property type="match status" value="1"/>
</dbReference>
<protein>
    <submittedName>
        <fullName evidence="6">Sensor histidine kinase</fullName>
    </submittedName>
</protein>
<organism evidence="6 7">
    <name type="scientific">Pseudonocardia xinjiangensis</name>
    <dbReference type="NCBI Taxonomy" id="75289"/>
    <lineage>
        <taxon>Bacteria</taxon>
        <taxon>Bacillati</taxon>
        <taxon>Actinomycetota</taxon>
        <taxon>Actinomycetes</taxon>
        <taxon>Pseudonocardiales</taxon>
        <taxon>Pseudonocardiaceae</taxon>
        <taxon>Pseudonocardia</taxon>
    </lineage>
</organism>
<evidence type="ECO:0000256" key="4">
    <source>
        <dbReference type="SAM" id="Phobius"/>
    </source>
</evidence>
<reference evidence="6 7" key="1">
    <citation type="submission" date="2020-04" db="EMBL/GenBank/DDBJ databases">
        <authorList>
            <person name="Klaysubun C."/>
            <person name="Duangmal K."/>
            <person name="Lipun K."/>
        </authorList>
    </citation>
    <scope>NUCLEOTIDE SEQUENCE [LARGE SCALE GENOMIC DNA]</scope>
    <source>
        <strain evidence="6 7">JCM 11839</strain>
    </source>
</reference>
<comment type="caution">
    <text evidence="6">The sequence shown here is derived from an EMBL/GenBank/DDBJ whole genome shotgun (WGS) entry which is preliminary data.</text>
</comment>
<keyword evidence="3" id="KW-0902">Two-component regulatory system</keyword>